<keyword evidence="4" id="KW-0862">Zinc</keyword>
<dbReference type="GO" id="GO:0004879">
    <property type="term" value="F:nuclear receptor activity"/>
    <property type="evidence" value="ECO:0007669"/>
    <property type="project" value="TreeGrafter"/>
</dbReference>
<evidence type="ECO:0000313" key="10">
    <source>
        <dbReference type="EMBL" id="VDM66753.1"/>
    </source>
</evidence>
<dbReference type="InterPro" id="IPR000536">
    <property type="entry name" value="Nucl_hrmn_rcpt_lig-bd"/>
</dbReference>
<keyword evidence="5" id="KW-0805">Transcription regulation</keyword>
<dbReference type="GO" id="GO:0000122">
    <property type="term" value="P:negative regulation of transcription by RNA polymerase II"/>
    <property type="evidence" value="ECO:0007669"/>
    <property type="project" value="TreeGrafter"/>
</dbReference>
<keyword evidence="2" id="KW-0479">Metal-binding</keyword>
<keyword evidence="3" id="KW-0863">Zinc-finger</keyword>
<keyword evidence="7" id="KW-0804">Transcription</keyword>
<dbReference type="InterPro" id="IPR035500">
    <property type="entry name" value="NHR-like_dom_sf"/>
</dbReference>
<protein>
    <recommendedName>
        <fullName evidence="9">NR LBD domain-containing protein</fullName>
    </recommendedName>
</protein>
<evidence type="ECO:0000256" key="2">
    <source>
        <dbReference type="ARBA" id="ARBA00022723"/>
    </source>
</evidence>
<dbReference type="InterPro" id="IPR050234">
    <property type="entry name" value="Nuclear_hormone_rcpt_NR1"/>
</dbReference>
<keyword evidence="6" id="KW-0238">DNA-binding</keyword>
<dbReference type="GO" id="GO:0045944">
    <property type="term" value="P:positive regulation of transcription by RNA polymerase II"/>
    <property type="evidence" value="ECO:0007669"/>
    <property type="project" value="TreeGrafter"/>
</dbReference>
<dbReference type="PANTHER" id="PTHR24082:SF507">
    <property type="entry name" value="BILE ACID RECEPTOR-RELATED"/>
    <property type="match status" value="1"/>
</dbReference>
<feature type="domain" description="NR LBD" evidence="9">
    <location>
        <begin position="1"/>
        <end position="115"/>
    </location>
</feature>
<comment type="similarity">
    <text evidence="1">Belongs to the nuclear hormone receptor family.</text>
</comment>
<evidence type="ECO:0000259" key="9">
    <source>
        <dbReference type="PROSITE" id="PS51843"/>
    </source>
</evidence>
<evidence type="ECO:0000256" key="3">
    <source>
        <dbReference type="ARBA" id="ARBA00022771"/>
    </source>
</evidence>
<dbReference type="Gene3D" id="1.10.565.10">
    <property type="entry name" value="Retinoid X Receptor"/>
    <property type="match status" value="1"/>
</dbReference>
<dbReference type="Proteomes" id="UP000270094">
    <property type="component" value="Unassembled WGS sequence"/>
</dbReference>
<evidence type="ECO:0000256" key="5">
    <source>
        <dbReference type="ARBA" id="ARBA00023015"/>
    </source>
</evidence>
<dbReference type="OrthoDB" id="5771769at2759"/>
<dbReference type="GO" id="GO:0008270">
    <property type="term" value="F:zinc ion binding"/>
    <property type="evidence" value="ECO:0007669"/>
    <property type="project" value="UniProtKB-KW"/>
</dbReference>
<evidence type="ECO:0000256" key="4">
    <source>
        <dbReference type="ARBA" id="ARBA00022833"/>
    </source>
</evidence>
<name>A0A3P7IFW5_STRVU</name>
<dbReference type="GO" id="GO:0030154">
    <property type="term" value="P:cell differentiation"/>
    <property type="evidence" value="ECO:0007669"/>
    <property type="project" value="TreeGrafter"/>
</dbReference>
<evidence type="ECO:0000256" key="8">
    <source>
        <dbReference type="ARBA" id="ARBA00023170"/>
    </source>
</evidence>
<evidence type="ECO:0000256" key="1">
    <source>
        <dbReference type="ARBA" id="ARBA00005993"/>
    </source>
</evidence>
<dbReference type="SUPFAM" id="SSF48508">
    <property type="entry name" value="Nuclear receptor ligand-binding domain"/>
    <property type="match status" value="1"/>
</dbReference>
<dbReference type="GO" id="GO:0000978">
    <property type="term" value="F:RNA polymerase II cis-regulatory region sequence-specific DNA binding"/>
    <property type="evidence" value="ECO:0007669"/>
    <property type="project" value="TreeGrafter"/>
</dbReference>
<dbReference type="EMBL" id="UYYB01003650">
    <property type="protein sequence ID" value="VDM66753.1"/>
    <property type="molecule type" value="Genomic_DNA"/>
</dbReference>
<dbReference type="PANTHER" id="PTHR24082">
    <property type="entry name" value="NUCLEAR HORMONE RECEPTOR"/>
    <property type="match status" value="1"/>
</dbReference>
<organism evidence="10 11">
    <name type="scientific">Strongylus vulgaris</name>
    <name type="common">Blood worm</name>
    <dbReference type="NCBI Taxonomy" id="40348"/>
    <lineage>
        <taxon>Eukaryota</taxon>
        <taxon>Metazoa</taxon>
        <taxon>Ecdysozoa</taxon>
        <taxon>Nematoda</taxon>
        <taxon>Chromadorea</taxon>
        <taxon>Rhabditida</taxon>
        <taxon>Rhabditina</taxon>
        <taxon>Rhabditomorpha</taxon>
        <taxon>Strongyloidea</taxon>
        <taxon>Strongylidae</taxon>
        <taxon>Strongylus</taxon>
    </lineage>
</organism>
<dbReference type="Pfam" id="PF00104">
    <property type="entry name" value="Hormone_recep"/>
    <property type="match status" value="1"/>
</dbReference>
<proteinExistence type="inferred from homology"/>
<evidence type="ECO:0000256" key="6">
    <source>
        <dbReference type="ARBA" id="ARBA00023125"/>
    </source>
</evidence>
<reference evidence="10 11" key="1">
    <citation type="submission" date="2018-11" db="EMBL/GenBank/DDBJ databases">
        <authorList>
            <consortium name="Pathogen Informatics"/>
        </authorList>
    </citation>
    <scope>NUCLEOTIDE SEQUENCE [LARGE SCALE GENOMIC DNA]</scope>
</reference>
<evidence type="ECO:0000313" key="11">
    <source>
        <dbReference type="Proteomes" id="UP000270094"/>
    </source>
</evidence>
<dbReference type="PROSITE" id="PS51843">
    <property type="entry name" value="NR_LBD"/>
    <property type="match status" value="1"/>
</dbReference>
<keyword evidence="8" id="KW-0675">Receptor</keyword>
<evidence type="ECO:0000256" key="7">
    <source>
        <dbReference type="ARBA" id="ARBA00023163"/>
    </source>
</evidence>
<sequence>MAPFADFVFEIAQRLAELGPDLAETLLMEAVIVFSERPGLLDTYRIQETQEVYMDALQQYIDVKRPRNFTLFHRLIAILGDLRRFCTEHVNASSSNNDYDSIMDVKPEKAILEQIMLQKAPHFSAYHISR</sequence>
<accession>A0A3P7IFW5</accession>
<dbReference type="GO" id="GO:0090575">
    <property type="term" value="C:RNA polymerase II transcription regulator complex"/>
    <property type="evidence" value="ECO:0007669"/>
    <property type="project" value="TreeGrafter"/>
</dbReference>
<gene>
    <name evidence="10" type="ORF">SVUK_LOCUS1751</name>
</gene>
<keyword evidence="11" id="KW-1185">Reference proteome</keyword>
<dbReference type="AlphaFoldDB" id="A0A3P7IFW5"/>